<dbReference type="SUPFAM" id="SSF48452">
    <property type="entry name" value="TPR-like"/>
    <property type="match status" value="2"/>
</dbReference>
<dbReference type="Proteomes" id="UP001253848">
    <property type="component" value="Unassembled WGS sequence"/>
</dbReference>
<dbReference type="InterPro" id="IPR011990">
    <property type="entry name" value="TPR-like_helical_dom_sf"/>
</dbReference>
<evidence type="ECO:0000256" key="2">
    <source>
        <dbReference type="SAM" id="SignalP"/>
    </source>
</evidence>
<keyword evidence="2" id="KW-0732">Signal</keyword>
<feature type="signal peptide" evidence="2">
    <location>
        <begin position="1"/>
        <end position="19"/>
    </location>
</feature>
<dbReference type="Gene3D" id="1.25.40.10">
    <property type="entry name" value="Tetratricopeptide repeat domain"/>
    <property type="match status" value="4"/>
</dbReference>
<dbReference type="Pfam" id="PF13414">
    <property type="entry name" value="TPR_11"/>
    <property type="match status" value="1"/>
</dbReference>
<dbReference type="RefSeq" id="WP_311501186.1">
    <property type="nucleotide sequence ID" value="NZ_JAVRHN010000016.1"/>
</dbReference>
<protein>
    <submittedName>
        <fullName evidence="3">Tetratricopeptide repeat protein</fullName>
    </submittedName>
</protein>
<dbReference type="InterPro" id="IPR019734">
    <property type="entry name" value="TPR_rpt"/>
</dbReference>
<dbReference type="SUPFAM" id="SSF81901">
    <property type="entry name" value="HCP-like"/>
    <property type="match status" value="1"/>
</dbReference>
<organism evidence="3 4">
    <name type="scientific">Autumnicola psychrophila</name>
    <dbReference type="NCBI Taxonomy" id="3075592"/>
    <lineage>
        <taxon>Bacteria</taxon>
        <taxon>Pseudomonadati</taxon>
        <taxon>Bacteroidota</taxon>
        <taxon>Flavobacteriia</taxon>
        <taxon>Flavobacteriales</taxon>
        <taxon>Flavobacteriaceae</taxon>
        <taxon>Autumnicola</taxon>
    </lineage>
</organism>
<feature type="chain" id="PRO_5045174883" evidence="2">
    <location>
        <begin position="20"/>
        <end position="594"/>
    </location>
</feature>
<keyword evidence="4" id="KW-1185">Reference proteome</keyword>
<dbReference type="PROSITE" id="PS50005">
    <property type="entry name" value="TPR"/>
    <property type="match status" value="1"/>
</dbReference>
<gene>
    <name evidence="3" type="ORF">RM541_16245</name>
</gene>
<evidence type="ECO:0000313" key="3">
    <source>
        <dbReference type="EMBL" id="MDT0687917.1"/>
    </source>
</evidence>
<comment type="caution">
    <text evidence="3">The sequence shown here is derived from an EMBL/GenBank/DDBJ whole genome shotgun (WGS) entry which is preliminary data.</text>
</comment>
<name>A0ABU3DW17_9FLAO</name>
<accession>A0ABU3DW17</accession>
<reference evidence="3 4" key="1">
    <citation type="submission" date="2023-09" db="EMBL/GenBank/DDBJ databases">
        <authorList>
            <person name="Rey-Velasco X."/>
        </authorList>
    </citation>
    <scope>NUCLEOTIDE SEQUENCE [LARGE SCALE GENOMIC DNA]</scope>
    <source>
        <strain evidence="3 4">F225</strain>
    </source>
</reference>
<evidence type="ECO:0000256" key="1">
    <source>
        <dbReference type="PROSITE-ProRule" id="PRU00339"/>
    </source>
</evidence>
<dbReference type="EMBL" id="JAVRHN010000016">
    <property type="protein sequence ID" value="MDT0687917.1"/>
    <property type="molecule type" value="Genomic_DNA"/>
</dbReference>
<keyword evidence="1" id="KW-0802">TPR repeat</keyword>
<evidence type="ECO:0000313" key="4">
    <source>
        <dbReference type="Proteomes" id="UP001253848"/>
    </source>
</evidence>
<dbReference type="PANTHER" id="PTHR12558:SF13">
    <property type="entry name" value="CELL DIVISION CYCLE PROTEIN 27 HOMOLOG"/>
    <property type="match status" value="1"/>
</dbReference>
<proteinExistence type="predicted"/>
<feature type="repeat" description="TPR" evidence="1">
    <location>
        <begin position="18"/>
        <end position="51"/>
    </location>
</feature>
<dbReference type="PANTHER" id="PTHR12558">
    <property type="entry name" value="CELL DIVISION CYCLE 16,23,27"/>
    <property type="match status" value="1"/>
</dbReference>
<dbReference type="SMART" id="SM00028">
    <property type="entry name" value="TPR"/>
    <property type="match status" value="6"/>
</dbReference>
<sequence>MRFFLFIILFLTASFSLFAQSEQLARNFFEQGEYEKALKTYQQLLKQNPANPMLFEGVVSSYQQLENFEEAEKLLYEKLNNSANNPNILIELGHNFELKENKARAKQFYEEALDAIEGRPNYAYSIARGFEKYNLLDFASQAYERAMELSADMNFSLQLARIYGEQGKTEEMFQNYLDLIDADPKFFPIANREFNRYISEDASSEANVTFRKLVLKKLQENPALIYNKILSWLFVQQKQYDRAFLQEKAMYRRGEFGLQGVMNLAIIARDNKDLETAKEIIEYVIEESPSENTVLQGSQLLLALKQESANPEEYDSLDKEFQQLLNQYGYGINTLSLQIDYATFLAFNRNKTTEAVDLLKNLSENVTSNFDKAQVKLTLADILVLEEKFNEALIYYSQVQKLVKNDEFSQNARFKVAKTSYYKGDFEWAKNQLDVLKSSTSQLIANDAMELSLLIEDNSIEDSTQAALKQYARADLLAFQQKDSEAISVLDSVLEFHKGEKIEDEALLKQAGLYEKGAEYKKAEANYLQIIELYNEDILADNANFYLAELYANHLNEPEKAMTFYENIIFNFADSIFFVEARKNFRTLRGDQLE</sequence>